<evidence type="ECO:0000313" key="12">
    <source>
        <dbReference type="Proteomes" id="UP000267019"/>
    </source>
</evidence>
<keyword evidence="4" id="KW-0732">Signal</keyword>
<keyword evidence="6" id="KW-0564">Palmitate</keyword>
<comment type="caution">
    <text evidence="11">The sequence shown here is derived from an EMBL/GenBank/DDBJ whole genome shotgun (WGS) entry which is preliminary data.</text>
</comment>
<proteinExistence type="inferred from homology"/>
<evidence type="ECO:0000256" key="8">
    <source>
        <dbReference type="SAM" id="MobiDB-lite"/>
    </source>
</evidence>
<dbReference type="PANTHER" id="PTHR35789:SF1">
    <property type="entry name" value="SPORE GERMINATION PROTEIN B3"/>
    <property type="match status" value="1"/>
</dbReference>
<dbReference type="AlphaFoldDB" id="A0A660L5H4"/>
<evidence type="ECO:0000256" key="4">
    <source>
        <dbReference type="ARBA" id="ARBA00022729"/>
    </source>
</evidence>
<protein>
    <submittedName>
        <fullName evidence="11">Ger(X)C family germination protein</fullName>
    </submittedName>
</protein>
<dbReference type="RefSeq" id="WP_170143446.1">
    <property type="nucleotide sequence ID" value="NZ_RBIJ01000001.1"/>
</dbReference>
<dbReference type="Pfam" id="PF05504">
    <property type="entry name" value="Spore_GerAC"/>
    <property type="match status" value="1"/>
</dbReference>
<evidence type="ECO:0000256" key="6">
    <source>
        <dbReference type="ARBA" id="ARBA00023139"/>
    </source>
</evidence>
<feature type="domain" description="Spore germination GerAC-like C-terminal" evidence="9">
    <location>
        <begin position="276"/>
        <end position="445"/>
    </location>
</feature>
<comment type="similarity">
    <text evidence="2">Belongs to the GerABKC lipoprotein family.</text>
</comment>
<evidence type="ECO:0000256" key="3">
    <source>
        <dbReference type="ARBA" id="ARBA00022544"/>
    </source>
</evidence>
<organism evidence="11 12">
    <name type="scientific">Brockia lithotrophica</name>
    <dbReference type="NCBI Taxonomy" id="933949"/>
    <lineage>
        <taxon>Bacteria</taxon>
        <taxon>Bacillati</taxon>
        <taxon>Bacillota</taxon>
        <taxon>Bacilli</taxon>
        <taxon>Bacillales</taxon>
        <taxon>Bacillales Family X. Incertae Sedis</taxon>
        <taxon>Brockia</taxon>
    </lineage>
</organism>
<dbReference type="InterPro" id="IPR038501">
    <property type="entry name" value="Spore_GerAC_C_sf"/>
</dbReference>
<dbReference type="InterPro" id="IPR057336">
    <property type="entry name" value="GerAC_N"/>
</dbReference>
<name>A0A660L5H4_9BACL</name>
<reference evidence="11 12" key="1">
    <citation type="submission" date="2018-10" db="EMBL/GenBank/DDBJ databases">
        <title>Genomic Encyclopedia of Type Strains, Phase IV (KMG-IV): sequencing the most valuable type-strain genomes for metagenomic binning, comparative biology and taxonomic classification.</title>
        <authorList>
            <person name="Goeker M."/>
        </authorList>
    </citation>
    <scope>NUCLEOTIDE SEQUENCE [LARGE SCALE GENOMIC DNA]</scope>
    <source>
        <strain evidence="11 12">DSM 22653</strain>
    </source>
</reference>
<dbReference type="GO" id="GO:0009847">
    <property type="term" value="P:spore germination"/>
    <property type="evidence" value="ECO:0007669"/>
    <property type="project" value="InterPro"/>
</dbReference>
<dbReference type="PANTHER" id="PTHR35789">
    <property type="entry name" value="SPORE GERMINATION PROTEIN B3"/>
    <property type="match status" value="1"/>
</dbReference>
<keyword evidence="7" id="KW-0449">Lipoprotein</keyword>
<dbReference type="InterPro" id="IPR046953">
    <property type="entry name" value="Spore_GerAC-like_C"/>
</dbReference>
<accession>A0A660L5H4</accession>
<keyword evidence="3" id="KW-0309">Germination</keyword>
<evidence type="ECO:0000256" key="2">
    <source>
        <dbReference type="ARBA" id="ARBA00007886"/>
    </source>
</evidence>
<dbReference type="EMBL" id="RBIJ01000001">
    <property type="protein sequence ID" value="RKQ88464.1"/>
    <property type="molecule type" value="Genomic_DNA"/>
</dbReference>
<dbReference type="GO" id="GO:0016020">
    <property type="term" value="C:membrane"/>
    <property type="evidence" value="ECO:0007669"/>
    <property type="project" value="UniProtKB-SubCell"/>
</dbReference>
<dbReference type="Proteomes" id="UP000267019">
    <property type="component" value="Unassembled WGS sequence"/>
</dbReference>
<evidence type="ECO:0000259" key="10">
    <source>
        <dbReference type="Pfam" id="PF25198"/>
    </source>
</evidence>
<feature type="domain" description="Spore germination protein N-terminal" evidence="10">
    <location>
        <begin position="68"/>
        <end position="236"/>
    </location>
</feature>
<feature type="region of interest" description="Disordered" evidence="8">
    <location>
        <begin position="1"/>
        <end position="35"/>
    </location>
</feature>
<evidence type="ECO:0000256" key="5">
    <source>
        <dbReference type="ARBA" id="ARBA00023136"/>
    </source>
</evidence>
<keyword evidence="12" id="KW-1185">Reference proteome</keyword>
<dbReference type="Gene3D" id="3.30.300.210">
    <property type="entry name" value="Nutrient germinant receptor protein C, domain 3"/>
    <property type="match status" value="1"/>
</dbReference>
<keyword evidence="5" id="KW-0472">Membrane</keyword>
<gene>
    <name evidence="11" type="ORF">C7438_0097</name>
</gene>
<evidence type="ECO:0000256" key="1">
    <source>
        <dbReference type="ARBA" id="ARBA00004635"/>
    </source>
</evidence>
<dbReference type="Pfam" id="PF25198">
    <property type="entry name" value="Spore_GerAC_N"/>
    <property type="match status" value="1"/>
</dbReference>
<evidence type="ECO:0000259" key="9">
    <source>
        <dbReference type="Pfam" id="PF05504"/>
    </source>
</evidence>
<comment type="subcellular location">
    <subcellularLocation>
        <location evidence="1">Membrane</location>
        <topology evidence="1">Lipid-anchor</topology>
    </subcellularLocation>
</comment>
<evidence type="ECO:0000256" key="7">
    <source>
        <dbReference type="ARBA" id="ARBA00023288"/>
    </source>
</evidence>
<feature type="compositionally biased region" description="Basic and acidic residues" evidence="8">
    <location>
        <begin position="19"/>
        <end position="31"/>
    </location>
</feature>
<evidence type="ECO:0000313" key="11">
    <source>
        <dbReference type="EMBL" id="RKQ88464.1"/>
    </source>
</evidence>
<dbReference type="InterPro" id="IPR008844">
    <property type="entry name" value="Spore_GerAC-like"/>
</dbReference>
<sequence length="461" mass="52588">MKKEGREGPKSPVPSPRGRKGEALPKGRAEMPRSTARGRLKCALRALGRSAFLLAGIGGLLTLGGCWDKVELEDIVFASAIGLDRAEQPGRLDVTFELMNTKKASIPISQTAQKEPNVTYVTVRDTTPIWARDIANSVVTRRINISHVQTIVIGEELVRQEDLFVTLAAALRDPEMRRATPIIVTHERAEDFLRENRPRFETLPYIFYRFKLNRWKDTGTVPISTLNEFLRAYSIRAGYLVTYATARREEGSEGRDDRAFPGELRIEGGDPVEMIGSAALARGKMVGALTGYETRFALLLGNQLHVATYLIGFRDPVDPTYYVSTRIQNWEGPRIRIDVSREIPRIVVDVPFRVEVLSVPSRVDYVNDAEKRKLLHESIRKELESAFRRVVHRAQKEFETDIFGWSRFALRLFPTWEDYRRYDFPGKFPRAEVEVHVDVKIINFGKTVTTQEESPEPKMRW</sequence>